<feature type="compositionally biased region" description="Low complexity" evidence="2">
    <location>
        <begin position="483"/>
        <end position="495"/>
    </location>
</feature>
<feature type="compositionally biased region" description="Low complexity" evidence="2">
    <location>
        <begin position="456"/>
        <end position="470"/>
    </location>
</feature>
<dbReference type="Proteomes" id="UP000215453">
    <property type="component" value="Chromosome 6"/>
</dbReference>
<feature type="compositionally biased region" description="Low complexity" evidence="2">
    <location>
        <begin position="377"/>
        <end position="393"/>
    </location>
</feature>
<feature type="compositionally biased region" description="Low complexity" evidence="2">
    <location>
        <begin position="404"/>
        <end position="414"/>
    </location>
</feature>
<dbReference type="EMBL" id="LT882681">
    <property type="protein sequence ID" value="SMY25388.1"/>
    <property type="molecule type" value="Genomic_DNA"/>
</dbReference>
<protein>
    <submittedName>
        <fullName evidence="3">Uncharacterized protein</fullName>
    </submittedName>
</protein>
<name>A0A1Y6LPK5_ZYMTR</name>
<proteinExistence type="predicted"/>
<feature type="region of interest" description="Disordered" evidence="2">
    <location>
        <begin position="57"/>
        <end position="83"/>
    </location>
</feature>
<feature type="coiled-coil region" evidence="1">
    <location>
        <begin position="218"/>
        <end position="245"/>
    </location>
</feature>
<feature type="region of interest" description="Disordered" evidence="2">
    <location>
        <begin position="367"/>
        <end position="514"/>
    </location>
</feature>
<gene>
    <name evidence="3" type="ORF">ZT1A5_G6830</name>
</gene>
<organism evidence="3 4">
    <name type="scientific">Zymoseptoria tritici ST99CH_1A5</name>
    <dbReference type="NCBI Taxonomy" id="1276529"/>
    <lineage>
        <taxon>Eukaryota</taxon>
        <taxon>Fungi</taxon>
        <taxon>Dikarya</taxon>
        <taxon>Ascomycota</taxon>
        <taxon>Pezizomycotina</taxon>
        <taxon>Dothideomycetes</taxon>
        <taxon>Dothideomycetidae</taxon>
        <taxon>Mycosphaerellales</taxon>
        <taxon>Mycosphaerellaceae</taxon>
        <taxon>Zymoseptoria</taxon>
    </lineage>
</organism>
<evidence type="ECO:0000313" key="4">
    <source>
        <dbReference type="Proteomes" id="UP000215453"/>
    </source>
</evidence>
<evidence type="ECO:0000256" key="2">
    <source>
        <dbReference type="SAM" id="MobiDB-lite"/>
    </source>
</evidence>
<evidence type="ECO:0000313" key="3">
    <source>
        <dbReference type="EMBL" id="SMY25388.1"/>
    </source>
</evidence>
<evidence type="ECO:0000256" key="1">
    <source>
        <dbReference type="SAM" id="Coils"/>
    </source>
</evidence>
<reference evidence="3 4" key="1">
    <citation type="submission" date="2016-10" db="EMBL/GenBank/DDBJ databases">
        <authorList>
            <person name="Varghese N."/>
        </authorList>
    </citation>
    <scope>NUCLEOTIDE SEQUENCE [LARGE SCALE GENOMIC DNA]</scope>
</reference>
<keyword evidence="1" id="KW-0175">Coiled coil</keyword>
<feature type="compositionally biased region" description="Polar residues" evidence="2">
    <location>
        <begin position="367"/>
        <end position="376"/>
    </location>
</feature>
<accession>A0A1Y6LPK5</accession>
<dbReference type="AlphaFoldDB" id="A0A1Y6LPK5"/>
<sequence>MVKSKSTIPGKSSRVSLPRETKLDALAALRDMVEPGYARRDRDAREKKVTDFVKANKRKFQGKTKEERARNNAENARVKFMYPRDRKKQREEIRKIWSRKVSAYLKEKAMEREEKAAEEAVLRPAENARPHLPRVSKFWALAALRDMVEPGYLKVAEDATFQEQEQRWRANRQQLPEKTDAERAQFWADCERLKRMYPGDKKKQLEEIRKIGYRKGWEEGLRRKRARKEKEVEEKRMRVEGVKREETSEEARKRMLEQFGHVETAKPRALWSDDIAEMGQIIEEQKIKEEVIKVEDMTAEERKEAELEVLKLFGYNPQSKKQETSKEEREQEIKEAKFKMEEMMAEEREEAELEVLKQFGYNPQPKNITFPITSSHTPTMASSRPPAAASTRARLPREAKTQAKKAIATSSPKKPAAKKAKTTAAPRKGLRVVGPNMKAPKSTTGKPKGVTKKITPKTTTGKPKGVTKGFTPKRKVTSKKNDSLSSTGSDSPPSGYDERLAAFLKEGPQSTIVP</sequence>